<evidence type="ECO:0000256" key="1">
    <source>
        <dbReference type="SAM" id="MobiDB-lite"/>
    </source>
</evidence>
<dbReference type="AlphaFoldDB" id="A0AAV6HX52"/>
<feature type="compositionally biased region" description="Basic residues" evidence="1">
    <location>
        <begin position="40"/>
        <end position="53"/>
    </location>
</feature>
<reference evidence="2" key="1">
    <citation type="submission" date="2020-08" db="EMBL/GenBank/DDBJ databases">
        <title>Plant Genome Project.</title>
        <authorList>
            <person name="Zhang R.-G."/>
        </authorList>
    </citation>
    <scope>NUCLEOTIDE SEQUENCE</scope>
    <source>
        <strain evidence="2">WSP0</strain>
        <tissue evidence="2">Leaf</tissue>
    </source>
</reference>
<sequence>MDIDDDNHGDNNSPKSELQQGQKCRHLPTPLGRKVPPPVPRRRGCPSRHHRHQ</sequence>
<feature type="region of interest" description="Disordered" evidence="1">
    <location>
        <begin position="1"/>
        <end position="53"/>
    </location>
</feature>
<protein>
    <submittedName>
        <fullName evidence="2">Uncharacterized protein</fullName>
    </submittedName>
</protein>
<feature type="compositionally biased region" description="Polar residues" evidence="1">
    <location>
        <begin position="10"/>
        <end position="22"/>
    </location>
</feature>
<evidence type="ECO:0000313" key="3">
    <source>
        <dbReference type="Proteomes" id="UP000823749"/>
    </source>
</evidence>
<accession>A0AAV6HX52</accession>
<name>A0AAV6HX52_9ERIC</name>
<keyword evidence="3" id="KW-1185">Reference proteome</keyword>
<dbReference type="Proteomes" id="UP000823749">
    <property type="component" value="Chromosome 12"/>
</dbReference>
<organism evidence="2 3">
    <name type="scientific">Rhododendron griersonianum</name>
    <dbReference type="NCBI Taxonomy" id="479676"/>
    <lineage>
        <taxon>Eukaryota</taxon>
        <taxon>Viridiplantae</taxon>
        <taxon>Streptophyta</taxon>
        <taxon>Embryophyta</taxon>
        <taxon>Tracheophyta</taxon>
        <taxon>Spermatophyta</taxon>
        <taxon>Magnoliopsida</taxon>
        <taxon>eudicotyledons</taxon>
        <taxon>Gunneridae</taxon>
        <taxon>Pentapetalae</taxon>
        <taxon>asterids</taxon>
        <taxon>Ericales</taxon>
        <taxon>Ericaceae</taxon>
        <taxon>Ericoideae</taxon>
        <taxon>Rhodoreae</taxon>
        <taxon>Rhododendron</taxon>
    </lineage>
</organism>
<evidence type="ECO:0000313" key="2">
    <source>
        <dbReference type="EMBL" id="KAG5521003.1"/>
    </source>
</evidence>
<proteinExistence type="predicted"/>
<comment type="caution">
    <text evidence="2">The sequence shown here is derived from an EMBL/GenBank/DDBJ whole genome shotgun (WGS) entry which is preliminary data.</text>
</comment>
<gene>
    <name evidence="2" type="ORF">RHGRI_033523</name>
</gene>
<dbReference type="EMBL" id="JACTNZ010000012">
    <property type="protein sequence ID" value="KAG5521003.1"/>
    <property type="molecule type" value="Genomic_DNA"/>
</dbReference>